<dbReference type="GO" id="GO:0003964">
    <property type="term" value="F:RNA-directed DNA polymerase activity"/>
    <property type="evidence" value="ECO:0007669"/>
    <property type="project" value="UniProtKB-KW"/>
</dbReference>
<dbReference type="PANTHER" id="PTHR33223:SF11">
    <property type="entry name" value="ELEMENT PROTEIN, PUTATIVE-RELATED"/>
    <property type="match status" value="1"/>
</dbReference>
<sequence length="515" mass="58082">MCSQPLPPPLSPSSAKLMIMALEEYGYQRRKRIRVPKKWRSSYSGDVILKKGDEGIKYCELMIDLQKKLPRKVKESERALKTQVLGPCPQGRAHSIDLAILTRQAQLSPGRTGQTLGIVLIVVVVPADTTLLLAEIVLEVETASTASKNHMKSKSKRRKPTGEEDLAVPWSCEEVDPFTPRIRNFKSSRKTRMPNNVKTYDGTRDLEDHVKIFQAAAQVERWAMPTWCHMFNSTLIRTARVWFDELPSESIDGYKDLKAAFLAYFMQKKKTSPSGTFQSRDLTSKASKGKDGGLTGDAEHSKKAWMNFTSVRSLSPYNSIIGRLGIREIQAVPSTAHEMLKFSVDGGIVTIRSTILIPIECVAVTTSSKEILKKAKVCHENFKPYDMKGVPRSVDDHRLNIPEGYTPVRQKKRGQTPERARAIQVEVHKLVEVGITREDYYHDWLSNPIMKLTGKLNLSAATPLSVSWTLTKAITKYRWQNQMKRKRLSTPATEYIAIPKFSSVSRTLAPHTSGW</sequence>
<proteinExistence type="predicted"/>
<keyword evidence="2" id="KW-0695">RNA-directed DNA polymerase</keyword>
<dbReference type="InterPro" id="IPR043502">
    <property type="entry name" value="DNA/RNA_pol_sf"/>
</dbReference>
<name>A0A6L2LVR3_TANCI</name>
<accession>A0A6L2LVR3</accession>
<keyword evidence="2" id="KW-0548">Nucleotidyltransferase</keyword>
<organism evidence="2">
    <name type="scientific">Tanacetum cinerariifolium</name>
    <name type="common">Dalmatian daisy</name>
    <name type="synonym">Chrysanthemum cinerariifolium</name>
    <dbReference type="NCBI Taxonomy" id="118510"/>
    <lineage>
        <taxon>Eukaryota</taxon>
        <taxon>Viridiplantae</taxon>
        <taxon>Streptophyta</taxon>
        <taxon>Embryophyta</taxon>
        <taxon>Tracheophyta</taxon>
        <taxon>Spermatophyta</taxon>
        <taxon>Magnoliopsida</taxon>
        <taxon>eudicotyledons</taxon>
        <taxon>Gunneridae</taxon>
        <taxon>Pentapetalae</taxon>
        <taxon>asterids</taxon>
        <taxon>campanulids</taxon>
        <taxon>Asterales</taxon>
        <taxon>Asteraceae</taxon>
        <taxon>Asteroideae</taxon>
        <taxon>Anthemideae</taxon>
        <taxon>Anthemidinae</taxon>
        <taxon>Tanacetum</taxon>
    </lineage>
</organism>
<protein>
    <submittedName>
        <fullName evidence="2">Reverse transcriptase domain-containing protein</fullName>
    </submittedName>
</protein>
<gene>
    <name evidence="2" type="ORF">Tci_037854</name>
</gene>
<dbReference type="PANTHER" id="PTHR33223">
    <property type="entry name" value="CCHC-TYPE DOMAIN-CONTAINING PROTEIN"/>
    <property type="match status" value="1"/>
</dbReference>
<reference evidence="2" key="1">
    <citation type="journal article" date="2019" name="Sci. Rep.">
        <title>Draft genome of Tanacetum cinerariifolium, the natural source of mosquito coil.</title>
        <authorList>
            <person name="Yamashiro T."/>
            <person name="Shiraishi A."/>
            <person name="Satake H."/>
            <person name="Nakayama K."/>
        </authorList>
    </citation>
    <scope>NUCLEOTIDE SEQUENCE</scope>
</reference>
<keyword evidence="2" id="KW-0808">Transferase</keyword>
<comment type="caution">
    <text evidence="2">The sequence shown here is derived from an EMBL/GenBank/DDBJ whole genome shotgun (WGS) entry which is preliminary data.</text>
</comment>
<dbReference type="SUPFAM" id="SSF56672">
    <property type="entry name" value="DNA/RNA polymerases"/>
    <property type="match status" value="1"/>
</dbReference>
<feature type="compositionally biased region" description="Polar residues" evidence="1">
    <location>
        <begin position="272"/>
        <end position="286"/>
    </location>
</feature>
<dbReference type="EMBL" id="BKCJ010005283">
    <property type="protein sequence ID" value="GEU65876.1"/>
    <property type="molecule type" value="Genomic_DNA"/>
</dbReference>
<evidence type="ECO:0000313" key="2">
    <source>
        <dbReference type="EMBL" id="GEU65876.1"/>
    </source>
</evidence>
<evidence type="ECO:0000256" key="1">
    <source>
        <dbReference type="SAM" id="MobiDB-lite"/>
    </source>
</evidence>
<dbReference type="AlphaFoldDB" id="A0A6L2LVR3"/>
<feature type="region of interest" description="Disordered" evidence="1">
    <location>
        <begin position="272"/>
        <end position="298"/>
    </location>
</feature>